<name>A0A2Z6N248_TRISU</name>
<dbReference type="InterPro" id="IPR038005">
    <property type="entry name" value="RX-like_CC"/>
</dbReference>
<gene>
    <name evidence="7" type="ORF">TSUD_332540</name>
</gene>
<dbReference type="GO" id="GO:0005524">
    <property type="term" value="F:ATP binding"/>
    <property type="evidence" value="ECO:0007669"/>
    <property type="project" value="UniProtKB-KW"/>
</dbReference>
<dbReference type="InterPro" id="IPR002182">
    <property type="entry name" value="NB-ARC"/>
</dbReference>
<keyword evidence="8" id="KW-1185">Reference proteome</keyword>
<evidence type="ECO:0000256" key="1">
    <source>
        <dbReference type="ARBA" id="ARBA00022737"/>
    </source>
</evidence>
<accession>A0A2Z6N248</accession>
<dbReference type="CDD" id="cd14798">
    <property type="entry name" value="RX-CC_like"/>
    <property type="match status" value="1"/>
</dbReference>
<dbReference type="PANTHER" id="PTHR36766">
    <property type="entry name" value="PLANT BROAD-SPECTRUM MILDEW RESISTANCE PROTEIN RPW8"/>
    <property type="match status" value="1"/>
</dbReference>
<evidence type="ECO:0000256" key="2">
    <source>
        <dbReference type="ARBA" id="ARBA00022741"/>
    </source>
</evidence>
<dbReference type="InterPro" id="IPR032675">
    <property type="entry name" value="LRR_dom_sf"/>
</dbReference>
<keyword evidence="4" id="KW-0067">ATP-binding</keyword>
<feature type="domain" description="Disease resistance N-terminal" evidence="6">
    <location>
        <begin position="11"/>
        <end position="98"/>
    </location>
</feature>
<dbReference type="SUPFAM" id="SSF52540">
    <property type="entry name" value="P-loop containing nucleoside triphosphate hydrolases"/>
    <property type="match status" value="1"/>
</dbReference>
<dbReference type="PRINTS" id="PR00364">
    <property type="entry name" value="DISEASERSIST"/>
</dbReference>
<evidence type="ECO:0000259" key="6">
    <source>
        <dbReference type="Pfam" id="PF18052"/>
    </source>
</evidence>
<dbReference type="Gene3D" id="3.80.10.10">
    <property type="entry name" value="Ribonuclease Inhibitor"/>
    <property type="match status" value="1"/>
</dbReference>
<dbReference type="GO" id="GO:0043531">
    <property type="term" value="F:ADP binding"/>
    <property type="evidence" value="ECO:0007669"/>
    <property type="project" value="InterPro"/>
</dbReference>
<evidence type="ECO:0000256" key="3">
    <source>
        <dbReference type="ARBA" id="ARBA00022821"/>
    </source>
</evidence>
<dbReference type="EMBL" id="DF973414">
    <property type="protein sequence ID" value="GAU30085.1"/>
    <property type="molecule type" value="Genomic_DNA"/>
</dbReference>
<dbReference type="AlphaFoldDB" id="A0A2Z6N248"/>
<protein>
    <recommendedName>
        <fullName evidence="9">NB-ARC domain-containing protein</fullName>
    </recommendedName>
</protein>
<sequence length="489" mass="55530">MAEKFVFDIAESLLKKLTSYAYQEVSRAYGVYEDLRQFKDTLTIVRCLLLDAEEKKSQQHMLHEWLRQIRNICYDAEDVLEGFELQNKRKQVVKVSGSTSTKVHHFFSSSNPLAFRIKMAHQIKDIRDRLDKVASDGTKFGLATINIDHKFVVQRREMTYPHVDAPSVFGRESDREEIIKLLKQPHPHGDGDSDKSLCVIPIVGIGGLGKTTLAKLVINDNRMDDLFQLKMWACVSDDFDIKQIITQIINSATSSIFTSASATTSGLAHQENISNLDIVQLVSLLRQKLYGQKFLLVLDDIWNDDRAKWLELKDLIKVGAPGSKIVVTTRSNAIALMMGDVPPYVLEGLSPKDCLSLFLKWAFKEGEETKHPNLVEIGKEIVKKCQGVPLALRTLGSSLFSNLDIKTLVIMNLPNLKMLPVFLTTMTRLKRLYIYDCPLLLSLASDMHRLTALEDLHIRGCPELYRKCQPQSGEYWPMIAHIKTIVIRN</sequence>
<feature type="domain" description="NB-ARC" evidence="5">
    <location>
        <begin position="196"/>
        <end position="365"/>
    </location>
</feature>
<dbReference type="InterPro" id="IPR027417">
    <property type="entry name" value="P-loop_NTPase"/>
</dbReference>
<dbReference type="GO" id="GO:0051707">
    <property type="term" value="P:response to other organism"/>
    <property type="evidence" value="ECO:0007669"/>
    <property type="project" value="UniProtKB-ARBA"/>
</dbReference>
<evidence type="ECO:0000256" key="4">
    <source>
        <dbReference type="ARBA" id="ARBA00022840"/>
    </source>
</evidence>
<organism evidence="7 8">
    <name type="scientific">Trifolium subterraneum</name>
    <name type="common">Subterranean clover</name>
    <dbReference type="NCBI Taxonomy" id="3900"/>
    <lineage>
        <taxon>Eukaryota</taxon>
        <taxon>Viridiplantae</taxon>
        <taxon>Streptophyta</taxon>
        <taxon>Embryophyta</taxon>
        <taxon>Tracheophyta</taxon>
        <taxon>Spermatophyta</taxon>
        <taxon>Magnoliopsida</taxon>
        <taxon>eudicotyledons</taxon>
        <taxon>Gunneridae</taxon>
        <taxon>Pentapetalae</taxon>
        <taxon>rosids</taxon>
        <taxon>fabids</taxon>
        <taxon>Fabales</taxon>
        <taxon>Fabaceae</taxon>
        <taxon>Papilionoideae</taxon>
        <taxon>50 kb inversion clade</taxon>
        <taxon>NPAAA clade</taxon>
        <taxon>Hologalegina</taxon>
        <taxon>IRL clade</taxon>
        <taxon>Trifolieae</taxon>
        <taxon>Trifolium</taxon>
    </lineage>
</organism>
<dbReference type="Gene3D" id="1.20.5.4130">
    <property type="match status" value="1"/>
</dbReference>
<evidence type="ECO:0000313" key="8">
    <source>
        <dbReference type="Proteomes" id="UP000242715"/>
    </source>
</evidence>
<evidence type="ECO:0008006" key="9">
    <source>
        <dbReference type="Google" id="ProtNLM"/>
    </source>
</evidence>
<keyword evidence="3" id="KW-0611">Plant defense</keyword>
<dbReference type="Pfam" id="PF18052">
    <property type="entry name" value="Rx_N"/>
    <property type="match status" value="1"/>
</dbReference>
<dbReference type="Pfam" id="PF00931">
    <property type="entry name" value="NB-ARC"/>
    <property type="match status" value="1"/>
</dbReference>
<proteinExistence type="predicted"/>
<dbReference type="Proteomes" id="UP000242715">
    <property type="component" value="Unassembled WGS sequence"/>
</dbReference>
<dbReference type="InterPro" id="IPR041118">
    <property type="entry name" value="Rx_N"/>
</dbReference>
<dbReference type="PANTHER" id="PTHR36766:SF61">
    <property type="entry name" value="NB-ARC DOMAIN DISEASE RESISTANCE PROTEIN"/>
    <property type="match status" value="1"/>
</dbReference>
<dbReference type="SUPFAM" id="SSF52058">
    <property type="entry name" value="L domain-like"/>
    <property type="match status" value="1"/>
</dbReference>
<dbReference type="OrthoDB" id="2018467at2759"/>
<evidence type="ECO:0000259" key="5">
    <source>
        <dbReference type="Pfam" id="PF00931"/>
    </source>
</evidence>
<dbReference type="Gene3D" id="3.40.50.300">
    <property type="entry name" value="P-loop containing nucleotide triphosphate hydrolases"/>
    <property type="match status" value="1"/>
</dbReference>
<evidence type="ECO:0000313" key="7">
    <source>
        <dbReference type="EMBL" id="GAU30085.1"/>
    </source>
</evidence>
<reference evidence="8" key="1">
    <citation type="journal article" date="2017" name="Front. Plant Sci.">
        <title>Climate Clever Clovers: New Paradigm to Reduce the Environmental Footprint of Ruminants by Breeding Low Methanogenic Forages Utilizing Haplotype Variation.</title>
        <authorList>
            <person name="Kaur P."/>
            <person name="Appels R."/>
            <person name="Bayer P.E."/>
            <person name="Keeble-Gagnere G."/>
            <person name="Wang J."/>
            <person name="Hirakawa H."/>
            <person name="Shirasawa K."/>
            <person name="Vercoe P."/>
            <person name="Stefanova K."/>
            <person name="Durmic Z."/>
            <person name="Nichols P."/>
            <person name="Revell C."/>
            <person name="Isobe S.N."/>
            <person name="Edwards D."/>
            <person name="Erskine W."/>
        </authorList>
    </citation>
    <scope>NUCLEOTIDE SEQUENCE [LARGE SCALE GENOMIC DNA]</scope>
    <source>
        <strain evidence="8">cv. Daliak</strain>
    </source>
</reference>
<keyword evidence="2" id="KW-0547">Nucleotide-binding</keyword>
<keyword evidence="1" id="KW-0677">Repeat</keyword>
<dbReference type="GO" id="GO:0006952">
    <property type="term" value="P:defense response"/>
    <property type="evidence" value="ECO:0007669"/>
    <property type="project" value="UniProtKB-KW"/>
</dbReference>